<protein>
    <recommendedName>
        <fullName evidence="2">Helically-extended SH3 domain-containing protein</fullName>
    </recommendedName>
</protein>
<feature type="compositionally biased region" description="Acidic residues" evidence="1">
    <location>
        <begin position="748"/>
        <end position="766"/>
    </location>
</feature>
<evidence type="ECO:0000313" key="3">
    <source>
        <dbReference type="EMBL" id="CAK8681228.1"/>
    </source>
</evidence>
<feature type="region of interest" description="Disordered" evidence="1">
    <location>
        <begin position="728"/>
        <end position="766"/>
    </location>
</feature>
<proteinExistence type="predicted"/>
<sequence length="766" mass="83993">MSKISNLIAMYGQPPPAGKPALTPKPTGAGRNWPPSNASNAAGFPKPSLNDNRTPPFKNNNFSKPAKPEGNSNPSFLHNRTPNENGSPSWAGKNQSDHGKKPNWRDRAPSNELKNSPLVKTDPPAEEEPVPPIRKSKLNKFENTAKDESSTPSWVRQRQQVQEDKPSSNWRDRTSSNEVRKPWEKPKPPEKPSVNSPNEVRKPWMKPPPSEKEEQNQSQFGRPKTLPTNTGSNENKPAWMQKKTPQDETPSKPVNTIADDLRSQLAAQFGEKRASVNSEQSPSRKASVKSWKSDSSHGNEEHGDKAEANSIATKRPSWINKNASPSVPRKDPPEPASSLPTGRRSFLNSHKPAVPAANIPDTTARSSNSSPRRRPIPSYIHSRQPPAKPGKPPNVILPGRRTHSRDSRPNPGAPALPVRDYQQTSLSGPPALPSRDLPTPPAPSVGASPKRAPSFLNQRKSEAQTPPIPCGLPIPPDILDRDFPKLPDRSTKQPPGLPARDNTAFPEPPAPVTLRTLPSLPPRAGPPMPSPMSPPRASDVYDDTESAPPPAPSMGHPPVLAPGMGHPPLPAPGMGHPPLEKTMSADEIPTWEDEDEEAIYDETPDDTGGAFPVNGQMQDTSPISKKASKEDKKKKKAEKKEKEIREKFKLPKEGEIVVESFGKVKLDSKGLWGTNNLTVHKNEDVEIIRMNDNPKSKWLIRNSEGHYGYVDSDNIDVNMDVLRHTMQGVRSSSGPPVPPPMTSHVVPEDDEAVYDETVPDDVYEEL</sequence>
<comment type="caution">
    <text evidence="3">The sequence shown here is derived from an EMBL/GenBank/DDBJ whole genome shotgun (WGS) entry which is preliminary data.</text>
</comment>
<gene>
    <name evidence="3" type="ORF">CVLEPA_LOCUS11449</name>
</gene>
<feature type="domain" description="Helically-extended SH3" evidence="2">
    <location>
        <begin position="645"/>
        <end position="716"/>
    </location>
</feature>
<dbReference type="Pfam" id="PF14603">
    <property type="entry name" value="hSH3"/>
    <property type="match status" value="1"/>
</dbReference>
<feature type="compositionally biased region" description="Basic and acidic residues" evidence="1">
    <location>
        <begin position="161"/>
        <end position="190"/>
    </location>
</feature>
<organism evidence="3 4">
    <name type="scientific">Clavelina lepadiformis</name>
    <name type="common">Light-bulb sea squirt</name>
    <name type="synonym">Ascidia lepadiformis</name>
    <dbReference type="NCBI Taxonomy" id="159417"/>
    <lineage>
        <taxon>Eukaryota</taxon>
        <taxon>Metazoa</taxon>
        <taxon>Chordata</taxon>
        <taxon>Tunicata</taxon>
        <taxon>Ascidiacea</taxon>
        <taxon>Aplousobranchia</taxon>
        <taxon>Clavelinidae</taxon>
        <taxon>Clavelina</taxon>
    </lineage>
</organism>
<feature type="region of interest" description="Disordered" evidence="1">
    <location>
        <begin position="600"/>
        <end position="643"/>
    </location>
</feature>
<feature type="compositionally biased region" description="Polar residues" evidence="1">
    <location>
        <begin position="216"/>
        <end position="235"/>
    </location>
</feature>
<feature type="compositionally biased region" description="Basic and acidic residues" evidence="1">
    <location>
        <begin position="291"/>
        <end position="307"/>
    </location>
</feature>
<feature type="compositionally biased region" description="Basic and acidic residues" evidence="1">
    <location>
        <begin position="95"/>
        <end position="109"/>
    </location>
</feature>
<feature type="compositionally biased region" description="Low complexity" evidence="1">
    <location>
        <begin position="365"/>
        <end position="383"/>
    </location>
</feature>
<dbReference type="Gene3D" id="2.30.30.40">
    <property type="entry name" value="SH3 Domains"/>
    <property type="match status" value="1"/>
</dbReference>
<dbReference type="InterPro" id="IPR036028">
    <property type="entry name" value="SH3-like_dom_sf"/>
</dbReference>
<name>A0ABP0FTF8_CLALP</name>
<feature type="region of interest" description="Disordered" evidence="1">
    <location>
        <begin position="1"/>
        <end position="582"/>
    </location>
</feature>
<feature type="compositionally biased region" description="Polar residues" evidence="1">
    <location>
        <begin position="150"/>
        <end position="160"/>
    </location>
</feature>
<feature type="compositionally biased region" description="Polar residues" evidence="1">
    <location>
        <begin position="70"/>
        <end position="94"/>
    </location>
</feature>
<dbReference type="Proteomes" id="UP001642483">
    <property type="component" value="Unassembled WGS sequence"/>
</dbReference>
<dbReference type="EMBL" id="CAWYQH010000079">
    <property type="protein sequence ID" value="CAK8681228.1"/>
    <property type="molecule type" value="Genomic_DNA"/>
</dbReference>
<feature type="compositionally biased region" description="Basic and acidic residues" evidence="1">
    <location>
        <begin position="139"/>
        <end position="149"/>
    </location>
</feature>
<accession>A0ABP0FTF8</accession>
<evidence type="ECO:0000313" key="4">
    <source>
        <dbReference type="Proteomes" id="UP001642483"/>
    </source>
</evidence>
<feature type="compositionally biased region" description="Pro residues" evidence="1">
    <location>
        <begin position="519"/>
        <end position="534"/>
    </location>
</feature>
<dbReference type="InterPro" id="IPR029294">
    <property type="entry name" value="hSH3"/>
</dbReference>
<evidence type="ECO:0000256" key="1">
    <source>
        <dbReference type="SAM" id="MobiDB-lite"/>
    </source>
</evidence>
<feature type="compositionally biased region" description="Basic and acidic residues" evidence="1">
    <location>
        <begin position="478"/>
        <end position="491"/>
    </location>
</feature>
<dbReference type="SUPFAM" id="SSF50044">
    <property type="entry name" value="SH3-domain"/>
    <property type="match status" value="1"/>
</dbReference>
<feature type="compositionally biased region" description="Polar residues" evidence="1">
    <location>
        <begin position="49"/>
        <end position="63"/>
    </location>
</feature>
<feature type="compositionally biased region" description="Polar residues" evidence="1">
    <location>
        <begin position="275"/>
        <end position="284"/>
    </location>
</feature>
<feature type="compositionally biased region" description="Pro residues" evidence="1">
    <location>
        <begin position="466"/>
        <end position="476"/>
    </location>
</feature>
<keyword evidence="4" id="KW-1185">Reference proteome</keyword>
<reference evidence="3 4" key="1">
    <citation type="submission" date="2024-02" db="EMBL/GenBank/DDBJ databases">
        <authorList>
            <person name="Daric V."/>
            <person name="Darras S."/>
        </authorList>
    </citation>
    <scope>NUCLEOTIDE SEQUENCE [LARGE SCALE GENOMIC DNA]</scope>
</reference>
<evidence type="ECO:0000259" key="2">
    <source>
        <dbReference type="Pfam" id="PF14603"/>
    </source>
</evidence>